<dbReference type="GO" id="GO:0019825">
    <property type="term" value="F:oxygen binding"/>
    <property type="evidence" value="ECO:0007669"/>
    <property type="project" value="InterPro"/>
</dbReference>
<evidence type="ECO:0000313" key="7">
    <source>
        <dbReference type="Proteomes" id="UP000269669"/>
    </source>
</evidence>
<keyword evidence="4 5" id="KW-0408">Iron</keyword>
<organism evidence="6 7">
    <name type="scientific">Edaphobacter aggregans</name>
    <dbReference type="NCBI Taxonomy" id="570835"/>
    <lineage>
        <taxon>Bacteria</taxon>
        <taxon>Pseudomonadati</taxon>
        <taxon>Acidobacteriota</taxon>
        <taxon>Terriglobia</taxon>
        <taxon>Terriglobales</taxon>
        <taxon>Acidobacteriaceae</taxon>
        <taxon>Edaphobacter</taxon>
    </lineage>
</organism>
<dbReference type="RefSeq" id="WP_125487512.1">
    <property type="nucleotide sequence ID" value="NZ_RSDW01000001.1"/>
</dbReference>
<feature type="binding site" description="distal binding residue" evidence="5">
    <location>
        <position position="42"/>
    </location>
    <ligand>
        <name>heme</name>
        <dbReference type="ChEBI" id="CHEBI:30413"/>
    </ligand>
    <ligandPart>
        <name>Fe</name>
        <dbReference type="ChEBI" id="CHEBI:18248"/>
    </ligandPart>
</feature>
<dbReference type="AlphaFoldDB" id="A0A3R9QDU3"/>
<reference evidence="6 7" key="1">
    <citation type="submission" date="2018-12" db="EMBL/GenBank/DDBJ databases">
        <title>Sequencing of bacterial isolates from soil warming experiment in Harvard Forest, Massachusetts, USA.</title>
        <authorList>
            <person name="Deangelis K."/>
        </authorList>
    </citation>
    <scope>NUCLEOTIDE SEQUENCE [LARGE SCALE GENOMIC DNA]</scope>
    <source>
        <strain evidence="6 7">EB153</strain>
    </source>
</reference>
<keyword evidence="3 5" id="KW-0479">Metal-binding</keyword>
<dbReference type="Proteomes" id="UP000269669">
    <property type="component" value="Unassembled WGS sequence"/>
</dbReference>
<name>A0A3R9QDU3_9BACT</name>
<dbReference type="Gene3D" id="1.10.490.10">
    <property type="entry name" value="Globins"/>
    <property type="match status" value="1"/>
</dbReference>
<dbReference type="GO" id="GO:0046872">
    <property type="term" value="F:metal ion binding"/>
    <property type="evidence" value="ECO:0007669"/>
    <property type="project" value="UniProtKB-KW"/>
</dbReference>
<evidence type="ECO:0000256" key="2">
    <source>
        <dbReference type="ARBA" id="ARBA00022617"/>
    </source>
</evidence>
<dbReference type="EMBL" id="RSDW01000001">
    <property type="protein sequence ID" value="RSL19264.1"/>
    <property type="molecule type" value="Genomic_DNA"/>
</dbReference>
<proteinExistence type="predicted"/>
<accession>A0A3R9QDU3</accession>
<sequence length="130" mass="14721">MNTEQKITEQEISNLVDHFYAKVRLDPDIGPIFNAIVGDWPHHLATLKDFWSTVLLTTGRYKGDPMMTHLQLPLDPDHFERWLALFAETATEVLSPDHAAIVIAKSQRIAQNFKAGIAFQHSKTAAQRTL</sequence>
<evidence type="ECO:0000256" key="5">
    <source>
        <dbReference type="PIRSR" id="PIRSR601486-1"/>
    </source>
</evidence>
<dbReference type="SUPFAM" id="SSF46458">
    <property type="entry name" value="Globin-like"/>
    <property type="match status" value="1"/>
</dbReference>
<dbReference type="InterPro" id="IPR009050">
    <property type="entry name" value="Globin-like_sf"/>
</dbReference>
<dbReference type="InterPro" id="IPR012292">
    <property type="entry name" value="Globin/Proto"/>
</dbReference>
<dbReference type="InterPro" id="IPR001486">
    <property type="entry name" value="Hemoglobin_trunc"/>
</dbReference>
<dbReference type="Pfam" id="PF01152">
    <property type="entry name" value="Bac_globin"/>
    <property type="match status" value="1"/>
</dbReference>
<keyword evidence="2 5" id="KW-0349">Heme</keyword>
<evidence type="ECO:0000256" key="1">
    <source>
        <dbReference type="ARBA" id="ARBA00022448"/>
    </source>
</evidence>
<evidence type="ECO:0000256" key="3">
    <source>
        <dbReference type="ARBA" id="ARBA00022723"/>
    </source>
</evidence>
<protein>
    <submittedName>
        <fullName evidence="6">Hemoglobin</fullName>
    </submittedName>
</protein>
<dbReference type="GO" id="GO:0020037">
    <property type="term" value="F:heme binding"/>
    <property type="evidence" value="ECO:0007669"/>
    <property type="project" value="InterPro"/>
</dbReference>
<dbReference type="CDD" id="cd08916">
    <property type="entry name" value="TrHb3_P"/>
    <property type="match status" value="1"/>
</dbReference>
<keyword evidence="7" id="KW-1185">Reference proteome</keyword>
<comment type="caution">
    <text evidence="6">The sequence shown here is derived from an EMBL/GenBank/DDBJ whole genome shotgun (WGS) entry which is preliminary data.</text>
</comment>
<dbReference type="OrthoDB" id="25954at2"/>
<keyword evidence="1" id="KW-0813">Transport</keyword>
<gene>
    <name evidence="6" type="ORF">EDE15_4925</name>
</gene>
<evidence type="ECO:0000313" key="6">
    <source>
        <dbReference type="EMBL" id="RSL19264.1"/>
    </source>
</evidence>
<evidence type="ECO:0000256" key="4">
    <source>
        <dbReference type="ARBA" id="ARBA00023004"/>
    </source>
</evidence>